<comment type="caution">
    <text evidence="1">The sequence shown here is derived from an EMBL/GenBank/DDBJ whole genome shotgun (WGS) entry which is preliminary data.</text>
</comment>
<dbReference type="AlphaFoldDB" id="A0A699X9K6"/>
<protein>
    <submittedName>
        <fullName evidence="1">Uncharacterized protein</fullName>
    </submittedName>
</protein>
<gene>
    <name evidence="1" type="ORF">Tci_928248</name>
</gene>
<evidence type="ECO:0000313" key="1">
    <source>
        <dbReference type="EMBL" id="GFD56279.1"/>
    </source>
</evidence>
<name>A0A699X9K6_TANCI</name>
<feature type="non-terminal residue" evidence="1">
    <location>
        <position position="87"/>
    </location>
</feature>
<proteinExistence type="predicted"/>
<organism evidence="1">
    <name type="scientific">Tanacetum cinerariifolium</name>
    <name type="common">Dalmatian daisy</name>
    <name type="synonym">Chrysanthemum cinerariifolium</name>
    <dbReference type="NCBI Taxonomy" id="118510"/>
    <lineage>
        <taxon>Eukaryota</taxon>
        <taxon>Viridiplantae</taxon>
        <taxon>Streptophyta</taxon>
        <taxon>Embryophyta</taxon>
        <taxon>Tracheophyta</taxon>
        <taxon>Spermatophyta</taxon>
        <taxon>Magnoliopsida</taxon>
        <taxon>eudicotyledons</taxon>
        <taxon>Gunneridae</taxon>
        <taxon>Pentapetalae</taxon>
        <taxon>asterids</taxon>
        <taxon>campanulids</taxon>
        <taxon>Asterales</taxon>
        <taxon>Asteraceae</taxon>
        <taxon>Asteroideae</taxon>
        <taxon>Anthemideae</taxon>
        <taxon>Anthemidinae</taxon>
        <taxon>Tanacetum</taxon>
    </lineage>
</organism>
<sequence length="87" mass="9586">MVNAQAVYQAFCDEFENLRMGGFEHLRTLDLEAAQFVDVEEASPVDVVPGRAPAGQAVVLMFEQTVQLLEAFRLTGVELRQPGFDGV</sequence>
<reference evidence="1" key="1">
    <citation type="journal article" date="2019" name="Sci. Rep.">
        <title>Draft genome of Tanacetum cinerariifolium, the natural source of mosquito coil.</title>
        <authorList>
            <person name="Yamashiro T."/>
            <person name="Shiraishi A."/>
            <person name="Satake H."/>
            <person name="Nakayama K."/>
        </authorList>
    </citation>
    <scope>NUCLEOTIDE SEQUENCE</scope>
</reference>
<dbReference type="EMBL" id="BKCJ011827615">
    <property type="protein sequence ID" value="GFD56279.1"/>
    <property type="molecule type" value="Genomic_DNA"/>
</dbReference>
<accession>A0A699X9K6</accession>